<comment type="caution">
    <text evidence="2">The sequence shown here is derived from an EMBL/GenBank/DDBJ whole genome shotgun (WGS) entry which is preliminary data.</text>
</comment>
<evidence type="ECO:0000313" key="2">
    <source>
        <dbReference type="EMBL" id="GHO88605.1"/>
    </source>
</evidence>
<evidence type="ECO:0000259" key="1">
    <source>
        <dbReference type="PROSITE" id="PS50878"/>
    </source>
</evidence>
<dbReference type="EMBL" id="BNJJ01000025">
    <property type="protein sequence ID" value="GHO88605.1"/>
    <property type="molecule type" value="Genomic_DNA"/>
</dbReference>
<reference evidence="2 3" key="1">
    <citation type="journal article" date="2021" name="Int. J. Syst. Evol. Microbiol.">
        <title>Reticulibacter mediterranei gen. nov., sp. nov., within the new family Reticulibacteraceae fam. nov., and Ktedonospora formicarum gen. nov., sp. nov., Ktedonobacter robiniae sp. nov., Dictyobacter formicarum sp. nov. and Dictyobacter arantiisoli sp. nov., belonging to the class Ktedonobacteria.</title>
        <authorList>
            <person name="Yabe S."/>
            <person name="Zheng Y."/>
            <person name="Wang C.M."/>
            <person name="Sakai Y."/>
            <person name="Abe K."/>
            <person name="Yokota A."/>
            <person name="Donadio S."/>
            <person name="Cavaletti L."/>
            <person name="Monciardini P."/>
        </authorList>
    </citation>
    <scope>NUCLEOTIDE SEQUENCE [LARGE SCALE GENOMIC DNA]</scope>
    <source>
        <strain evidence="2 3">SOSP1-9</strain>
    </source>
</reference>
<dbReference type="Pfam" id="PF00078">
    <property type="entry name" value="RVT_1"/>
    <property type="match status" value="1"/>
</dbReference>
<dbReference type="InterPro" id="IPR000477">
    <property type="entry name" value="RT_dom"/>
</dbReference>
<keyword evidence="3" id="KW-1185">Reference proteome</keyword>
<evidence type="ECO:0000313" key="3">
    <source>
        <dbReference type="Proteomes" id="UP000635565"/>
    </source>
</evidence>
<proteinExistence type="predicted"/>
<name>A0ABQ3VS12_9CHLR</name>
<dbReference type="PROSITE" id="PS50878">
    <property type="entry name" value="RT_POL"/>
    <property type="match status" value="1"/>
</dbReference>
<dbReference type="CDD" id="cd01651">
    <property type="entry name" value="RT_G2_intron"/>
    <property type="match status" value="1"/>
</dbReference>
<dbReference type="SUPFAM" id="SSF56672">
    <property type="entry name" value="DNA/RNA polymerases"/>
    <property type="match status" value="1"/>
</dbReference>
<dbReference type="PANTHER" id="PTHR34047">
    <property type="entry name" value="NUCLEAR INTRON MATURASE 1, MITOCHONDRIAL-RELATED"/>
    <property type="match status" value="1"/>
</dbReference>
<dbReference type="InterPro" id="IPR051083">
    <property type="entry name" value="GrpII_Intron_Splice-Mob/Def"/>
</dbReference>
<gene>
    <name evidence="2" type="ORF">KSZ_66110</name>
</gene>
<dbReference type="RefSeq" id="WP_201366162.1">
    <property type="nucleotide sequence ID" value="NZ_BNJJ01000025.1"/>
</dbReference>
<dbReference type="InterPro" id="IPR043502">
    <property type="entry name" value="DNA/RNA_pol_sf"/>
</dbReference>
<sequence>MQTADQILQAIRKLGEQRQPLTRIYRCMYNPQLYLAAYHKISRNQGALTPGSTNDTADGMSLKRICKIINELRYERFRFHPARRIRIPKKSGGTRPLGLPNFTEKLVQEVLRMLLEAYYEPRFRESSHGFRTGRGCHTALTQVHQQFQGASWLIEGDIKGCFDAIDHQKLMDILACDIKDGRLLNLIRMSLDAGVLEDWTYQRTYSGTPRAGYSRLLQCCKF</sequence>
<protein>
    <recommendedName>
        <fullName evidence="1">Reverse transcriptase domain-containing protein</fullName>
    </recommendedName>
</protein>
<organism evidence="2 3">
    <name type="scientific">Dictyobacter formicarum</name>
    <dbReference type="NCBI Taxonomy" id="2778368"/>
    <lineage>
        <taxon>Bacteria</taxon>
        <taxon>Bacillati</taxon>
        <taxon>Chloroflexota</taxon>
        <taxon>Ktedonobacteria</taxon>
        <taxon>Ktedonobacterales</taxon>
        <taxon>Dictyobacteraceae</taxon>
        <taxon>Dictyobacter</taxon>
    </lineage>
</organism>
<accession>A0ABQ3VS12</accession>
<feature type="domain" description="Reverse transcriptase" evidence="1">
    <location>
        <begin position="68"/>
        <end position="222"/>
    </location>
</feature>
<dbReference type="Proteomes" id="UP000635565">
    <property type="component" value="Unassembled WGS sequence"/>
</dbReference>
<dbReference type="PANTHER" id="PTHR34047:SF8">
    <property type="entry name" value="PROTEIN YKFC"/>
    <property type="match status" value="1"/>
</dbReference>